<evidence type="ECO:0000259" key="2">
    <source>
        <dbReference type="Pfam" id="PF21821"/>
    </source>
</evidence>
<reference evidence="4" key="1">
    <citation type="journal article" date="2019" name="Int. J. Syst. Evol. Microbiol.">
        <title>The Global Catalogue of Microorganisms (GCM) 10K type strain sequencing project: providing services to taxonomists for standard genome sequencing and annotation.</title>
        <authorList>
            <consortium name="The Broad Institute Genomics Platform"/>
            <consortium name="The Broad Institute Genome Sequencing Center for Infectious Disease"/>
            <person name="Wu L."/>
            <person name="Ma J."/>
        </authorList>
    </citation>
    <scope>NUCLEOTIDE SEQUENCE [LARGE SCALE GENOMIC DNA]</scope>
    <source>
        <strain evidence="4">CCUG 53915</strain>
    </source>
</reference>
<feature type="compositionally biased region" description="Basic residues" evidence="1">
    <location>
        <begin position="134"/>
        <end position="157"/>
    </location>
</feature>
<feature type="domain" description="Dit-like phage tail protein N-terminal" evidence="2">
    <location>
        <begin position="10"/>
        <end position="115"/>
    </location>
</feature>
<proteinExistence type="predicted"/>
<dbReference type="Proteomes" id="UP001597231">
    <property type="component" value="Unassembled WGS sequence"/>
</dbReference>
<comment type="caution">
    <text evidence="3">The sequence shown here is derived from an EMBL/GenBank/DDBJ whole genome shotgun (WGS) entry which is preliminary data.</text>
</comment>
<name>A0ABW3U3G5_9BACL</name>
<dbReference type="EMBL" id="JBHTLT010000127">
    <property type="protein sequence ID" value="MFD1206633.1"/>
    <property type="molecule type" value="Genomic_DNA"/>
</dbReference>
<keyword evidence="4" id="KW-1185">Reference proteome</keyword>
<evidence type="ECO:0000313" key="3">
    <source>
        <dbReference type="EMBL" id="MFD1206633.1"/>
    </source>
</evidence>
<dbReference type="RefSeq" id="WP_381482202.1">
    <property type="nucleotide sequence ID" value="NZ_JBHTLT010000127.1"/>
</dbReference>
<accession>A0ABW3U3G5</accession>
<dbReference type="InterPro" id="IPR048494">
    <property type="entry name" value="Dit-like_N"/>
</dbReference>
<feature type="region of interest" description="Disordered" evidence="1">
    <location>
        <begin position="133"/>
        <end position="173"/>
    </location>
</feature>
<evidence type="ECO:0000256" key="1">
    <source>
        <dbReference type="SAM" id="MobiDB-lite"/>
    </source>
</evidence>
<dbReference type="Pfam" id="PF21821">
    <property type="entry name" value="Dit_like"/>
    <property type="match status" value="1"/>
</dbReference>
<evidence type="ECO:0000313" key="4">
    <source>
        <dbReference type="Proteomes" id="UP001597231"/>
    </source>
</evidence>
<gene>
    <name evidence="3" type="ORF">ACFQ38_16170</name>
</gene>
<organism evidence="3 4">
    <name type="scientific">Sporosarcina contaminans</name>
    <dbReference type="NCBI Taxonomy" id="633403"/>
    <lineage>
        <taxon>Bacteria</taxon>
        <taxon>Bacillati</taxon>
        <taxon>Bacillota</taxon>
        <taxon>Bacilli</taxon>
        <taxon>Bacillales</taxon>
        <taxon>Caryophanaceae</taxon>
        <taxon>Sporosarcina</taxon>
    </lineage>
</organism>
<sequence>MPYLGDILIDVIEDEDLDESSSTTDHALEDGEQITDHIENNPIVLNISGVIIDPSDEKLLKLREYRQKGEILNYNYRSRLETVLITSFKPKKNKDIKDGYTFTMTLKQVRMAKAPNVIRVSVPVKKQVKAVTKAGKKTVRKSVNKTPVKKVTSKPKTKTPSGGLGSNADRVMI</sequence>
<protein>
    <submittedName>
        <fullName evidence="3">Phage baseplate protein</fullName>
    </submittedName>
</protein>